<evidence type="ECO:0000256" key="1">
    <source>
        <dbReference type="SAM" id="MobiDB-lite"/>
    </source>
</evidence>
<accession>A0A7W3T0H8</accession>
<dbReference type="AlphaFoldDB" id="A0A7W3T0H8"/>
<keyword evidence="3" id="KW-1185">Reference proteome</keyword>
<evidence type="ECO:0000313" key="2">
    <source>
        <dbReference type="EMBL" id="MBB0228631.1"/>
    </source>
</evidence>
<reference evidence="3" key="1">
    <citation type="submission" date="2019-10" db="EMBL/GenBank/DDBJ databases">
        <title>Streptomyces sp. nov., a novel actinobacterium isolated from alkaline environment.</title>
        <authorList>
            <person name="Golinska P."/>
        </authorList>
    </citation>
    <scope>NUCLEOTIDE SEQUENCE [LARGE SCALE GENOMIC DNA]</scope>
    <source>
        <strain evidence="3">DSM 42108</strain>
    </source>
</reference>
<organism evidence="2 3">
    <name type="scientific">Streptomyces calidiresistens</name>
    <dbReference type="NCBI Taxonomy" id="1485586"/>
    <lineage>
        <taxon>Bacteria</taxon>
        <taxon>Bacillati</taxon>
        <taxon>Actinomycetota</taxon>
        <taxon>Actinomycetes</taxon>
        <taxon>Kitasatosporales</taxon>
        <taxon>Streptomycetaceae</taxon>
        <taxon>Streptomyces</taxon>
    </lineage>
</organism>
<dbReference type="EMBL" id="VKHS01000040">
    <property type="protein sequence ID" value="MBB0228631.1"/>
    <property type="molecule type" value="Genomic_DNA"/>
</dbReference>
<protein>
    <submittedName>
        <fullName evidence="2">Uncharacterized protein</fullName>
    </submittedName>
</protein>
<dbReference type="Proteomes" id="UP000530234">
    <property type="component" value="Unassembled WGS sequence"/>
</dbReference>
<evidence type="ECO:0000313" key="3">
    <source>
        <dbReference type="Proteomes" id="UP000530234"/>
    </source>
</evidence>
<feature type="region of interest" description="Disordered" evidence="1">
    <location>
        <begin position="1"/>
        <end position="22"/>
    </location>
</feature>
<comment type="caution">
    <text evidence="2">The sequence shown here is derived from an EMBL/GenBank/DDBJ whole genome shotgun (WGS) entry which is preliminary data.</text>
</comment>
<gene>
    <name evidence="2" type="ORF">FOE67_03670</name>
</gene>
<sequence>MERVVVKGPAGGIRRPGRGPTFDDGVEEVVHVIDTDSAFAAPGAVREAAFGTGRPGRRPPSR</sequence>
<proteinExistence type="predicted"/>
<dbReference type="RefSeq" id="WP_182660332.1">
    <property type="nucleotide sequence ID" value="NZ_VKHS01000040.1"/>
</dbReference>
<name>A0A7W3T0H8_9ACTN</name>